<keyword evidence="1" id="KW-0732">Signal</keyword>
<feature type="signal peptide" evidence="1">
    <location>
        <begin position="1"/>
        <end position="21"/>
    </location>
</feature>
<sequence>MVGIKEVNLVLILAAFVVTAAEDYVSDVYQRPYDFYLEPEGRGPPTMFDRQSQQWPRRNLFTDLEKILTKRAPFGGPCLGAGMSHNCEFGDLKEALKHVEQLSSGHFPGRRKRSALAENRRL</sequence>
<evidence type="ECO:0000313" key="2">
    <source>
        <dbReference type="EMBL" id="KAL0276223.1"/>
    </source>
</evidence>
<accession>A0AAW2I359</accession>
<evidence type="ECO:0000256" key="1">
    <source>
        <dbReference type="SAM" id="SignalP"/>
    </source>
</evidence>
<proteinExistence type="predicted"/>
<dbReference type="EMBL" id="JARGDH010000002">
    <property type="protein sequence ID" value="KAL0276223.1"/>
    <property type="molecule type" value="Genomic_DNA"/>
</dbReference>
<protein>
    <submittedName>
        <fullName evidence="2">Uncharacterized protein</fullName>
    </submittedName>
</protein>
<reference evidence="2" key="1">
    <citation type="journal article" date="2024" name="Gigascience">
        <title>Chromosome-level genome of the poultry shaft louse Menopon gallinae provides insight into the host-switching and adaptive evolution of parasitic lice.</title>
        <authorList>
            <person name="Xu Y."/>
            <person name="Ma L."/>
            <person name="Liu S."/>
            <person name="Liang Y."/>
            <person name="Liu Q."/>
            <person name="He Z."/>
            <person name="Tian L."/>
            <person name="Duan Y."/>
            <person name="Cai W."/>
            <person name="Li H."/>
            <person name="Song F."/>
        </authorList>
    </citation>
    <scope>NUCLEOTIDE SEQUENCE</scope>
    <source>
        <strain evidence="2">Cailab_2023a</strain>
    </source>
</reference>
<organism evidence="2">
    <name type="scientific">Menopon gallinae</name>
    <name type="common">poultry shaft louse</name>
    <dbReference type="NCBI Taxonomy" id="328185"/>
    <lineage>
        <taxon>Eukaryota</taxon>
        <taxon>Metazoa</taxon>
        <taxon>Ecdysozoa</taxon>
        <taxon>Arthropoda</taxon>
        <taxon>Hexapoda</taxon>
        <taxon>Insecta</taxon>
        <taxon>Pterygota</taxon>
        <taxon>Neoptera</taxon>
        <taxon>Paraneoptera</taxon>
        <taxon>Psocodea</taxon>
        <taxon>Troctomorpha</taxon>
        <taxon>Phthiraptera</taxon>
        <taxon>Amblycera</taxon>
        <taxon>Menoponidae</taxon>
        <taxon>Menopon</taxon>
    </lineage>
</organism>
<name>A0AAW2I359_9NEOP</name>
<dbReference type="AlphaFoldDB" id="A0AAW2I359"/>
<comment type="caution">
    <text evidence="2">The sequence shown here is derived from an EMBL/GenBank/DDBJ whole genome shotgun (WGS) entry which is preliminary data.</text>
</comment>
<gene>
    <name evidence="2" type="ORF">PYX00_003832</name>
</gene>
<feature type="chain" id="PRO_5043598551" evidence="1">
    <location>
        <begin position="22"/>
        <end position="122"/>
    </location>
</feature>